<sequence>MPGCPTPPQSAAFGRAVVFGACGFLGRELVRLLLDSGARVLGVDTRPWPGALPEGYAHEAGGEAALGQAAAFLRQGRAGLAGCSGSCSAGQGGLPPGPPLGEEGYDCAGAAQDAGRAGLAAFFHMAGLADAGACQKNPELARRLNVDLVAEALAALSGVACAFVFPSTGIVYGDALGRPAREDDPLLPAAQYARGKIEAEGLIRAACASGPLRGAIARLSNLYGPGGGENTVLGRVLAQVRRGEPLRVWDESPVRDFLHVADAAEGLLCLGLAANALVPGSLVPGSLASGPLAEGGCLTANLSTGAGTRIGALLDLAAELFHTSRLPQEREPDPAARVSSLVLDNARLTALTGWRPGIGLAQGLRGCL</sequence>
<dbReference type="RefSeq" id="WP_089273464.1">
    <property type="nucleotide sequence ID" value="NZ_FZOC01000003.1"/>
</dbReference>
<dbReference type="Pfam" id="PF01370">
    <property type="entry name" value="Epimerase"/>
    <property type="match status" value="1"/>
</dbReference>
<name>A0A238ZTT7_9BACT</name>
<dbReference type="SUPFAM" id="SSF51735">
    <property type="entry name" value="NAD(P)-binding Rossmann-fold domains"/>
    <property type="match status" value="1"/>
</dbReference>
<accession>A0A238ZTT7</accession>
<dbReference type="InterPro" id="IPR036291">
    <property type="entry name" value="NAD(P)-bd_dom_sf"/>
</dbReference>
<keyword evidence="3" id="KW-1185">Reference proteome</keyword>
<dbReference type="EMBL" id="FZOC01000003">
    <property type="protein sequence ID" value="SNR86164.1"/>
    <property type="molecule type" value="Genomic_DNA"/>
</dbReference>
<dbReference type="Gene3D" id="3.40.50.720">
    <property type="entry name" value="NAD(P)-binding Rossmann-like Domain"/>
    <property type="match status" value="1"/>
</dbReference>
<gene>
    <name evidence="2" type="ORF">SAMN04488503_1563</name>
</gene>
<dbReference type="InterPro" id="IPR001509">
    <property type="entry name" value="Epimerase_deHydtase"/>
</dbReference>
<evidence type="ECO:0000313" key="3">
    <source>
        <dbReference type="Proteomes" id="UP000198324"/>
    </source>
</evidence>
<reference evidence="2 3" key="1">
    <citation type="submission" date="2017-06" db="EMBL/GenBank/DDBJ databases">
        <authorList>
            <person name="Kim H.J."/>
            <person name="Triplett B.A."/>
        </authorList>
    </citation>
    <scope>NUCLEOTIDE SEQUENCE [LARGE SCALE GENOMIC DNA]</scope>
    <source>
        <strain evidence="2 3">DSM 13116</strain>
    </source>
</reference>
<evidence type="ECO:0000313" key="2">
    <source>
        <dbReference type="EMBL" id="SNR86164.1"/>
    </source>
</evidence>
<dbReference type="Proteomes" id="UP000198324">
    <property type="component" value="Unassembled WGS sequence"/>
</dbReference>
<evidence type="ECO:0000259" key="1">
    <source>
        <dbReference type="Pfam" id="PF01370"/>
    </source>
</evidence>
<dbReference type="PANTHER" id="PTHR43245">
    <property type="entry name" value="BIFUNCTIONAL POLYMYXIN RESISTANCE PROTEIN ARNA"/>
    <property type="match status" value="1"/>
</dbReference>
<dbReference type="OrthoDB" id="9803892at2"/>
<dbReference type="InterPro" id="IPR050177">
    <property type="entry name" value="Lipid_A_modif_metabolic_enz"/>
</dbReference>
<proteinExistence type="predicted"/>
<protein>
    <submittedName>
        <fullName evidence="2">NAD dependent epimerase/dehydratase family protein</fullName>
    </submittedName>
</protein>
<dbReference type="AlphaFoldDB" id="A0A238ZTT7"/>
<organism evidence="2 3">
    <name type="scientific">Humidesulfovibrio mexicanus</name>
    <dbReference type="NCBI Taxonomy" id="147047"/>
    <lineage>
        <taxon>Bacteria</taxon>
        <taxon>Pseudomonadati</taxon>
        <taxon>Thermodesulfobacteriota</taxon>
        <taxon>Desulfovibrionia</taxon>
        <taxon>Desulfovibrionales</taxon>
        <taxon>Desulfovibrionaceae</taxon>
        <taxon>Humidesulfovibrio</taxon>
    </lineage>
</organism>
<feature type="domain" description="NAD-dependent epimerase/dehydratase" evidence="1">
    <location>
        <begin position="119"/>
        <end position="272"/>
    </location>
</feature>